<dbReference type="Pfam" id="PF02417">
    <property type="entry name" value="Chromate_transp"/>
    <property type="match status" value="2"/>
</dbReference>
<dbReference type="InterPro" id="IPR003370">
    <property type="entry name" value="Chromate_transpt"/>
</dbReference>
<dbReference type="AlphaFoldDB" id="A0AA86MXG8"/>
<comment type="similarity">
    <text evidence="2">Belongs to the chromate ion transporter (CHR) (TC 2.A.51) family.</text>
</comment>
<accession>A0AA86MXG8</accession>
<keyword evidence="3" id="KW-1003">Cell membrane</keyword>
<dbReference type="Proteomes" id="UP001179121">
    <property type="component" value="Chromosome"/>
</dbReference>
<feature type="transmembrane region" description="Helical" evidence="7">
    <location>
        <begin position="151"/>
        <end position="167"/>
    </location>
</feature>
<keyword evidence="4 7" id="KW-0812">Transmembrane</keyword>
<comment type="subcellular location">
    <subcellularLocation>
        <location evidence="1">Cell membrane</location>
        <topology evidence="1">Multi-pass membrane protein</topology>
    </subcellularLocation>
</comment>
<dbReference type="NCBIfam" id="TIGR00937">
    <property type="entry name" value="2A51"/>
    <property type="match status" value="1"/>
</dbReference>
<dbReference type="PIRSF" id="PIRSF004810">
    <property type="entry name" value="ChrA"/>
    <property type="match status" value="1"/>
</dbReference>
<keyword evidence="5 7" id="KW-1133">Transmembrane helix</keyword>
<name>A0AA86MXG8_9BACT</name>
<evidence type="ECO:0000256" key="7">
    <source>
        <dbReference type="SAM" id="Phobius"/>
    </source>
</evidence>
<evidence type="ECO:0000256" key="6">
    <source>
        <dbReference type="ARBA" id="ARBA00023136"/>
    </source>
</evidence>
<feature type="transmembrane region" description="Helical" evidence="7">
    <location>
        <begin position="21"/>
        <end position="43"/>
    </location>
</feature>
<protein>
    <submittedName>
        <fullName evidence="8">Chromate ion family chromate transporter</fullName>
    </submittedName>
</protein>
<dbReference type="InterPro" id="IPR014047">
    <property type="entry name" value="Chr_Tranpt_l_chain"/>
</dbReference>
<dbReference type="EMBL" id="OX365700">
    <property type="protein sequence ID" value="CAI4030822.1"/>
    <property type="molecule type" value="Genomic_DNA"/>
</dbReference>
<keyword evidence="6 7" id="KW-0472">Membrane</keyword>
<feature type="transmembrane region" description="Helical" evidence="7">
    <location>
        <begin position="174"/>
        <end position="194"/>
    </location>
</feature>
<feature type="transmembrane region" description="Helical" evidence="7">
    <location>
        <begin position="238"/>
        <end position="257"/>
    </location>
</feature>
<dbReference type="PANTHER" id="PTHR33567:SF3">
    <property type="entry name" value="CHROMATE ION TRANSPORTER (EUROFUNG)"/>
    <property type="match status" value="1"/>
</dbReference>
<feature type="transmembrane region" description="Helical" evidence="7">
    <location>
        <begin position="206"/>
        <end position="226"/>
    </location>
</feature>
<feature type="transmembrane region" description="Helical" evidence="7">
    <location>
        <begin position="304"/>
        <end position="329"/>
    </location>
</feature>
<sequence length="407" mass="41965">MDPRPDALPIERARTRLLPEVFTTFLMLGLTSFGGPIAHLGYFRREFVERRKWLGEGQYAQLLALCQFLPGPASSQLGFSLGLLRAGWAGAIAAFLAFTLPSALLLFVFALLMPQFSGATGNAAIHGLKLVALAVVAQAVLGMAWQLCPDVVRATIATFTALAILASGQAWTQLLVVALGAVAGLAFCRSAAPITAGGLQPPYGPTLGWALLMAFALLLIGLPVASHGPDGLLAVAEAFYRAGALVFGGGHVVLPLLEESVVKPGWISADEFLAGYGAAQAVPGPMFSLAAYLGARLPGDEGGFVGAFLALISIFLPGFLLVAGVLPLWQTILNRPAAARAIAGINAAVVGILGAALYDPIWRSAVNGPVDVAIAAVGFALLAAWQANALVVVALCVVASIAVVTLL</sequence>
<feature type="transmembrane region" description="Helical" evidence="7">
    <location>
        <begin position="124"/>
        <end position="145"/>
    </location>
</feature>
<keyword evidence="9" id="KW-1185">Reference proteome</keyword>
<dbReference type="KEGG" id="nti:DNFV4_01252"/>
<dbReference type="GO" id="GO:0005886">
    <property type="term" value="C:plasma membrane"/>
    <property type="evidence" value="ECO:0007669"/>
    <property type="project" value="UniProtKB-SubCell"/>
</dbReference>
<evidence type="ECO:0000256" key="5">
    <source>
        <dbReference type="ARBA" id="ARBA00022989"/>
    </source>
</evidence>
<evidence type="ECO:0000256" key="4">
    <source>
        <dbReference type="ARBA" id="ARBA00022692"/>
    </source>
</evidence>
<organism evidence="8 9">
    <name type="scientific">Nitrospira tepida</name>
    <dbReference type="NCBI Taxonomy" id="2973512"/>
    <lineage>
        <taxon>Bacteria</taxon>
        <taxon>Pseudomonadati</taxon>
        <taxon>Nitrospirota</taxon>
        <taxon>Nitrospiria</taxon>
        <taxon>Nitrospirales</taxon>
        <taxon>Nitrospiraceae</taxon>
        <taxon>Nitrospira</taxon>
    </lineage>
</organism>
<feature type="transmembrane region" description="Helical" evidence="7">
    <location>
        <begin position="88"/>
        <end position="112"/>
    </location>
</feature>
<evidence type="ECO:0000256" key="1">
    <source>
        <dbReference type="ARBA" id="ARBA00004651"/>
    </source>
</evidence>
<feature type="transmembrane region" description="Helical" evidence="7">
    <location>
        <begin position="373"/>
        <end position="406"/>
    </location>
</feature>
<dbReference type="RefSeq" id="WP_289267793.1">
    <property type="nucleotide sequence ID" value="NZ_OX365700.1"/>
</dbReference>
<evidence type="ECO:0000256" key="3">
    <source>
        <dbReference type="ARBA" id="ARBA00022475"/>
    </source>
</evidence>
<feature type="transmembrane region" description="Helical" evidence="7">
    <location>
        <begin position="341"/>
        <end position="361"/>
    </location>
</feature>
<evidence type="ECO:0000313" key="8">
    <source>
        <dbReference type="EMBL" id="CAI4030822.1"/>
    </source>
</evidence>
<reference evidence="8" key="1">
    <citation type="submission" date="2022-10" db="EMBL/GenBank/DDBJ databases">
        <authorList>
            <person name="Koch H."/>
        </authorList>
    </citation>
    <scope>NUCLEOTIDE SEQUENCE</scope>
    <source>
        <strain evidence="8">DNF</strain>
    </source>
</reference>
<gene>
    <name evidence="8" type="ORF">DNFV4_01252</name>
</gene>
<dbReference type="GO" id="GO:0015109">
    <property type="term" value="F:chromate transmembrane transporter activity"/>
    <property type="evidence" value="ECO:0007669"/>
    <property type="project" value="InterPro"/>
</dbReference>
<evidence type="ECO:0000313" key="9">
    <source>
        <dbReference type="Proteomes" id="UP001179121"/>
    </source>
</evidence>
<evidence type="ECO:0000256" key="2">
    <source>
        <dbReference type="ARBA" id="ARBA00005262"/>
    </source>
</evidence>
<proteinExistence type="inferred from homology"/>
<dbReference type="PANTHER" id="PTHR33567">
    <property type="entry name" value="CHROMATE ION TRANSPORTER (EUROFUNG)"/>
    <property type="match status" value="1"/>
</dbReference>